<accession>A0A6M3IFN0</accession>
<feature type="compositionally biased region" description="Acidic residues" evidence="2">
    <location>
        <begin position="1"/>
        <end position="15"/>
    </location>
</feature>
<evidence type="ECO:0000256" key="1">
    <source>
        <dbReference type="SAM" id="Coils"/>
    </source>
</evidence>
<organism evidence="3">
    <name type="scientific">viral metagenome</name>
    <dbReference type="NCBI Taxonomy" id="1070528"/>
    <lineage>
        <taxon>unclassified sequences</taxon>
        <taxon>metagenomes</taxon>
        <taxon>organismal metagenomes</taxon>
    </lineage>
</organism>
<gene>
    <name evidence="3" type="ORF">MM415B01884_0012</name>
</gene>
<evidence type="ECO:0000256" key="2">
    <source>
        <dbReference type="SAM" id="MobiDB-lite"/>
    </source>
</evidence>
<dbReference type="EMBL" id="MT141211">
    <property type="protein sequence ID" value="QJA56320.1"/>
    <property type="molecule type" value="Genomic_DNA"/>
</dbReference>
<evidence type="ECO:0000313" key="3">
    <source>
        <dbReference type="EMBL" id="QJA56320.1"/>
    </source>
</evidence>
<feature type="compositionally biased region" description="Basic and acidic residues" evidence="2">
    <location>
        <begin position="19"/>
        <end position="29"/>
    </location>
</feature>
<reference evidence="3" key="1">
    <citation type="submission" date="2020-03" db="EMBL/GenBank/DDBJ databases">
        <title>The deep terrestrial virosphere.</title>
        <authorList>
            <person name="Holmfeldt K."/>
            <person name="Nilsson E."/>
            <person name="Simone D."/>
            <person name="Lopez-Fernandez M."/>
            <person name="Wu X."/>
            <person name="de Brujin I."/>
            <person name="Lundin D."/>
            <person name="Andersson A."/>
            <person name="Bertilsson S."/>
            <person name="Dopson M."/>
        </authorList>
    </citation>
    <scope>NUCLEOTIDE SEQUENCE</scope>
    <source>
        <strain evidence="3">MM415B01884</strain>
    </source>
</reference>
<feature type="coiled-coil region" evidence="1">
    <location>
        <begin position="184"/>
        <end position="218"/>
    </location>
</feature>
<keyword evidence="1" id="KW-0175">Coiled coil</keyword>
<feature type="region of interest" description="Disordered" evidence="2">
    <location>
        <begin position="50"/>
        <end position="102"/>
    </location>
</feature>
<name>A0A6M3IFN0_9ZZZZ</name>
<feature type="compositionally biased region" description="Basic and acidic residues" evidence="2">
    <location>
        <begin position="54"/>
        <end position="83"/>
    </location>
</feature>
<protein>
    <submittedName>
        <fullName evidence="3">Uncharacterized protein</fullName>
    </submittedName>
</protein>
<sequence length="256" mass="28429">MTQDILDDVQEEQTSTEETASKETTETKAVEAQPALTKEEVQQMIAEATGRAVTEAKEAGKRELQSAQDRNKAELARMERRATTAEGTLAAARTQAQSIDPEVAKEMELAELRAREQARVAGEQEDRLTQAQEAQVRATRESIYSFLTELKIDLKDPRLNWGNEQDNMVSGRAKLDASVAKILLKEKQTTEGSFEKRLKDLEAKIRGEEQTANSVNTAASTGAVAGSDEDFIKKFASYEIPMSKENIARYNKIQNS</sequence>
<dbReference type="AlphaFoldDB" id="A0A6M3IFN0"/>
<feature type="region of interest" description="Disordered" evidence="2">
    <location>
        <begin position="1"/>
        <end position="35"/>
    </location>
</feature>
<proteinExistence type="predicted"/>